<dbReference type="GO" id="GO:0016491">
    <property type="term" value="F:oxidoreductase activity"/>
    <property type="evidence" value="ECO:0007669"/>
    <property type="project" value="UniProtKB-KW"/>
</dbReference>
<evidence type="ECO:0000313" key="4">
    <source>
        <dbReference type="Proteomes" id="UP001195483"/>
    </source>
</evidence>
<reference evidence="3" key="3">
    <citation type="submission" date="2023-05" db="EMBL/GenBank/DDBJ databases">
        <authorList>
            <person name="Smith C.H."/>
        </authorList>
    </citation>
    <scope>NUCLEOTIDE SEQUENCE</scope>
    <source>
        <strain evidence="3">CHS0354</strain>
        <tissue evidence="3">Mantle</tissue>
    </source>
</reference>
<dbReference type="GO" id="GO:0016757">
    <property type="term" value="F:glycosyltransferase activity"/>
    <property type="evidence" value="ECO:0007669"/>
    <property type="project" value="InterPro"/>
</dbReference>
<gene>
    <name evidence="3" type="ORF">CHS0354_030094</name>
</gene>
<dbReference type="InterPro" id="IPR002347">
    <property type="entry name" value="SDR_fam"/>
</dbReference>
<sequence>MTGIFAHAKAVISNDSGAMHIAAALGIPQIAVFGSTSPGWTSPLNKKAVVLQKNPGCAPCFERICRYALITGGADRLGRAMALFLAEQGFNIALHYSRSKSASKQTQSLIEDTGRRCSIYQMVFDTDSDYSGLIRQVIQDFGGLGVLINNASVFERDSLTDTTPEAIDKHMTVHLYAPLFLTQAFFQHSSAGGLVINMLDQRIRKTDTTYFSYTLSKQALKHLTLMSAKTAPPGFRVNAICPGLILPPPGQNQSYLEQKATSVPLQKPGSTDDILKALKYLLNAPFVTGQLLFADGGESLL</sequence>
<name>A0AAE0VG39_9BIVA</name>
<keyword evidence="2" id="KW-0560">Oxidoreductase</keyword>
<accession>A0AAE0VG39</accession>
<dbReference type="PANTHER" id="PTHR43639">
    <property type="entry name" value="OXIDOREDUCTASE, SHORT-CHAIN DEHYDROGENASE/REDUCTASE FAMILY (AFU_ORTHOLOGUE AFUA_5G02870)"/>
    <property type="match status" value="1"/>
</dbReference>
<dbReference type="EMBL" id="JAEAOA010001795">
    <property type="protein sequence ID" value="KAK3575762.1"/>
    <property type="molecule type" value="Genomic_DNA"/>
</dbReference>
<comment type="caution">
    <text evidence="3">The sequence shown here is derived from an EMBL/GenBank/DDBJ whole genome shotgun (WGS) entry which is preliminary data.</text>
</comment>
<dbReference type="Proteomes" id="UP001195483">
    <property type="component" value="Unassembled WGS sequence"/>
</dbReference>
<dbReference type="InterPro" id="IPR002201">
    <property type="entry name" value="Glyco_trans_9"/>
</dbReference>
<evidence type="ECO:0000313" key="3">
    <source>
        <dbReference type="EMBL" id="KAK3575762.1"/>
    </source>
</evidence>
<organism evidence="3 4">
    <name type="scientific">Potamilus streckersoni</name>
    <dbReference type="NCBI Taxonomy" id="2493646"/>
    <lineage>
        <taxon>Eukaryota</taxon>
        <taxon>Metazoa</taxon>
        <taxon>Spiralia</taxon>
        <taxon>Lophotrochozoa</taxon>
        <taxon>Mollusca</taxon>
        <taxon>Bivalvia</taxon>
        <taxon>Autobranchia</taxon>
        <taxon>Heteroconchia</taxon>
        <taxon>Palaeoheterodonta</taxon>
        <taxon>Unionida</taxon>
        <taxon>Unionoidea</taxon>
        <taxon>Unionidae</taxon>
        <taxon>Ambleminae</taxon>
        <taxon>Lampsilini</taxon>
        <taxon>Potamilus</taxon>
    </lineage>
</organism>
<dbReference type="Gene3D" id="3.40.50.720">
    <property type="entry name" value="NAD(P)-binding Rossmann-like Domain"/>
    <property type="match status" value="1"/>
</dbReference>
<dbReference type="AlphaFoldDB" id="A0AAE0VG39"/>
<comment type="similarity">
    <text evidence="1">Belongs to the short-chain dehydrogenases/reductases (SDR) family.</text>
</comment>
<dbReference type="Pfam" id="PF13561">
    <property type="entry name" value="adh_short_C2"/>
    <property type="match status" value="1"/>
</dbReference>
<dbReference type="Pfam" id="PF01075">
    <property type="entry name" value="Glyco_transf_9"/>
    <property type="match status" value="1"/>
</dbReference>
<dbReference type="SUPFAM" id="SSF51735">
    <property type="entry name" value="NAD(P)-binding Rossmann-fold domains"/>
    <property type="match status" value="1"/>
</dbReference>
<keyword evidence="4" id="KW-1185">Reference proteome</keyword>
<dbReference type="InterPro" id="IPR036291">
    <property type="entry name" value="NAD(P)-bd_dom_sf"/>
</dbReference>
<dbReference type="SUPFAM" id="SSF53756">
    <property type="entry name" value="UDP-Glycosyltransferase/glycogen phosphorylase"/>
    <property type="match status" value="1"/>
</dbReference>
<dbReference type="PANTHER" id="PTHR43639:SF1">
    <property type="entry name" value="SHORT-CHAIN DEHYDROGENASE_REDUCTASE FAMILY PROTEIN"/>
    <property type="match status" value="1"/>
</dbReference>
<reference evidence="3" key="2">
    <citation type="journal article" date="2021" name="Genome Biol. Evol.">
        <title>Developing a high-quality reference genome for a parasitic bivalve with doubly uniparental inheritance (Bivalvia: Unionida).</title>
        <authorList>
            <person name="Smith C.H."/>
        </authorList>
    </citation>
    <scope>NUCLEOTIDE SEQUENCE</scope>
    <source>
        <strain evidence="3">CHS0354</strain>
        <tissue evidence="3">Mantle</tissue>
    </source>
</reference>
<protein>
    <submittedName>
        <fullName evidence="3">Uncharacterized protein</fullName>
    </submittedName>
</protein>
<evidence type="ECO:0000256" key="1">
    <source>
        <dbReference type="ARBA" id="ARBA00006484"/>
    </source>
</evidence>
<dbReference type="PRINTS" id="PR00081">
    <property type="entry name" value="GDHRDH"/>
</dbReference>
<proteinExistence type="inferred from homology"/>
<reference evidence="3" key="1">
    <citation type="journal article" date="2021" name="Genome Biol. Evol.">
        <title>A High-Quality Reference Genome for a Parasitic Bivalve with Doubly Uniparental Inheritance (Bivalvia: Unionida).</title>
        <authorList>
            <person name="Smith C.H."/>
        </authorList>
    </citation>
    <scope>NUCLEOTIDE SEQUENCE</scope>
    <source>
        <strain evidence="3">CHS0354</strain>
    </source>
</reference>
<dbReference type="Gene3D" id="3.40.50.2000">
    <property type="entry name" value="Glycogen Phosphorylase B"/>
    <property type="match status" value="1"/>
</dbReference>
<evidence type="ECO:0000256" key="2">
    <source>
        <dbReference type="ARBA" id="ARBA00023002"/>
    </source>
</evidence>